<evidence type="ECO:0008006" key="6">
    <source>
        <dbReference type="Google" id="ProtNLM"/>
    </source>
</evidence>
<proteinExistence type="inferred from homology"/>
<keyword evidence="3" id="KW-0341">Growth regulation</keyword>
<dbReference type="PANTHER" id="PTHR31929">
    <property type="entry name" value="SAUR-LIKE AUXIN-RESPONSIVE PROTEIN FAMILY-RELATED"/>
    <property type="match status" value="1"/>
</dbReference>
<comment type="caution">
    <text evidence="4">The sequence shown here is derived from an EMBL/GenBank/DDBJ whole genome shotgun (WGS) entry which is preliminary data.</text>
</comment>
<organism evidence="4 5">
    <name type="scientific">Corymbia citriodora subsp. variegata</name>
    <dbReference type="NCBI Taxonomy" id="360336"/>
    <lineage>
        <taxon>Eukaryota</taxon>
        <taxon>Viridiplantae</taxon>
        <taxon>Streptophyta</taxon>
        <taxon>Embryophyta</taxon>
        <taxon>Tracheophyta</taxon>
        <taxon>Spermatophyta</taxon>
        <taxon>Magnoliopsida</taxon>
        <taxon>eudicotyledons</taxon>
        <taxon>Gunneridae</taxon>
        <taxon>Pentapetalae</taxon>
        <taxon>rosids</taxon>
        <taxon>malvids</taxon>
        <taxon>Myrtales</taxon>
        <taxon>Myrtaceae</taxon>
        <taxon>Myrtoideae</taxon>
        <taxon>Eucalypteae</taxon>
        <taxon>Corymbia</taxon>
    </lineage>
</organism>
<evidence type="ECO:0000313" key="4">
    <source>
        <dbReference type="EMBL" id="KAF7848239.1"/>
    </source>
</evidence>
<evidence type="ECO:0000256" key="1">
    <source>
        <dbReference type="ARBA" id="ARBA00006974"/>
    </source>
</evidence>
<keyword evidence="5" id="KW-1185">Reference proteome</keyword>
<gene>
    <name evidence="4" type="ORF">BT93_L2167</name>
</gene>
<evidence type="ECO:0000313" key="5">
    <source>
        <dbReference type="Proteomes" id="UP000806378"/>
    </source>
</evidence>
<comment type="similarity">
    <text evidence="1">Belongs to the ARG7 family.</text>
</comment>
<dbReference type="EMBL" id="MU090213">
    <property type="protein sequence ID" value="KAF7848239.1"/>
    <property type="molecule type" value="Genomic_DNA"/>
</dbReference>
<name>A0A8T0CQ91_CORYI</name>
<keyword evidence="2" id="KW-0217">Developmental protein</keyword>
<dbReference type="AlphaFoldDB" id="A0A8T0CQ91"/>
<protein>
    <recommendedName>
        <fullName evidence="6">Small auxin up regulated protein</fullName>
    </recommendedName>
</protein>
<accession>A0A8T0CQ91</accession>
<dbReference type="GO" id="GO:0009733">
    <property type="term" value="P:response to auxin"/>
    <property type="evidence" value="ECO:0007669"/>
    <property type="project" value="InterPro"/>
</dbReference>
<dbReference type="OrthoDB" id="1801339at2759"/>
<evidence type="ECO:0000256" key="3">
    <source>
        <dbReference type="ARBA" id="ARBA00022604"/>
    </source>
</evidence>
<dbReference type="Proteomes" id="UP000806378">
    <property type="component" value="Unassembled WGS sequence"/>
</dbReference>
<dbReference type="InterPro" id="IPR003676">
    <property type="entry name" value="SAUR_fam"/>
</dbReference>
<evidence type="ECO:0000256" key="2">
    <source>
        <dbReference type="ARBA" id="ARBA00022473"/>
    </source>
</evidence>
<sequence length="78" mass="9091">MGIRLPIVSLFKKILQGSLSLKSRQFQWPWVSPRASLQFMLEKPRTEDEFGFDHPMGGLRIPCKEEVFLDLTSHMNRS</sequence>
<dbReference type="Gramene" id="rna-gnl|WGS:JABURB|Cocit.L2167.1">
    <property type="protein sequence ID" value="cds-KAF7848239.1"/>
    <property type="gene ID" value="gene-BT93_L2167"/>
</dbReference>
<reference evidence="4" key="1">
    <citation type="submission" date="2020-05" db="EMBL/GenBank/DDBJ databases">
        <title>WGS assembly of Corymbia citriodora subspecies variegata.</title>
        <authorList>
            <person name="Barry K."/>
            <person name="Hundley H."/>
            <person name="Shu S."/>
            <person name="Jenkins J."/>
            <person name="Grimwood J."/>
            <person name="Baten A."/>
        </authorList>
    </citation>
    <scope>NUCLEOTIDE SEQUENCE</scope>
    <source>
        <strain evidence="4">CV2-018</strain>
    </source>
</reference>